<dbReference type="InterPro" id="IPR023996">
    <property type="entry name" value="TonB-dep_OMP_SusC/RagA"/>
</dbReference>
<evidence type="ECO:0000256" key="6">
    <source>
        <dbReference type="ARBA" id="ARBA00023136"/>
    </source>
</evidence>
<evidence type="ECO:0000259" key="12">
    <source>
        <dbReference type="Pfam" id="PF07715"/>
    </source>
</evidence>
<feature type="domain" description="TonB-dependent receptor-like beta-barrel" evidence="11">
    <location>
        <begin position="440"/>
        <end position="849"/>
    </location>
</feature>
<dbReference type="SUPFAM" id="SSF49464">
    <property type="entry name" value="Carboxypeptidase regulatory domain-like"/>
    <property type="match status" value="1"/>
</dbReference>
<evidence type="ECO:0000256" key="1">
    <source>
        <dbReference type="ARBA" id="ARBA00004571"/>
    </source>
</evidence>
<dbReference type="Proteomes" id="UP000019151">
    <property type="component" value="Plasmid 2"/>
</dbReference>
<dbReference type="InterPro" id="IPR000531">
    <property type="entry name" value="Beta-barrel_TonB"/>
</dbReference>
<dbReference type="NCBIfam" id="TIGR04056">
    <property type="entry name" value="OMP_RagA_SusC"/>
    <property type="match status" value="1"/>
</dbReference>
<evidence type="ECO:0000313" key="13">
    <source>
        <dbReference type="EMBL" id="AHG93375.1"/>
    </source>
</evidence>
<evidence type="ECO:0000256" key="8">
    <source>
        <dbReference type="PROSITE-ProRule" id="PRU01360"/>
    </source>
</evidence>
<keyword evidence="3 8" id="KW-1134">Transmembrane beta strand</keyword>
<evidence type="ECO:0000256" key="2">
    <source>
        <dbReference type="ARBA" id="ARBA00022448"/>
    </source>
</evidence>
<dbReference type="PATRIC" id="fig|861299.3.peg.5886"/>
<dbReference type="EMBL" id="CP007130">
    <property type="protein sequence ID" value="AHG93375.1"/>
    <property type="molecule type" value="Genomic_DNA"/>
</dbReference>
<dbReference type="GO" id="GO:0009279">
    <property type="term" value="C:cell outer membrane"/>
    <property type="evidence" value="ECO:0007669"/>
    <property type="project" value="UniProtKB-SubCell"/>
</dbReference>
<dbReference type="InterPro" id="IPR008969">
    <property type="entry name" value="CarboxyPept-like_regulatory"/>
</dbReference>
<reference evidence="13 14" key="1">
    <citation type="journal article" date="2014" name="Genome Announc.">
        <title>Genome Sequence and Methylome of Soil Bacterium Gemmatirosa kalamazoonensis KBS708T, a Member of the Rarely Cultivated Gemmatimonadetes Phylum.</title>
        <authorList>
            <person name="Debruyn J.M."/>
            <person name="Radosevich M."/>
            <person name="Wommack K.E."/>
            <person name="Polson S.W."/>
            <person name="Hauser L.J."/>
            <person name="Fawaz M.N."/>
            <person name="Korlach J."/>
            <person name="Tsai Y.C."/>
        </authorList>
    </citation>
    <scope>NUCLEOTIDE SEQUENCE [LARGE SCALE GENOMIC DNA]</scope>
    <source>
        <strain evidence="13 14">KBS708</strain>
        <plasmid evidence="14">Plasmid 2</plasmid>
    </source>
</reference>
<dbReference type="NCBIfam" id="TIGR04057">
    <property type="entry name" value="SusC_RagA_signa"/>
    <property type="match status" value="1"/>
</dbReference>
<accession>W0RST4</accession>
<sequence>MLTRRRRPLRAGLSALLPAALCAHALHAQPGVAISGRVLSDAGAALPGATVYIEGTQLGGTSQADGRYAFTVPAAQATGQRAVLAARRIGYRATPVTVTLTAGTRITQDFTLVTTPTQLEGLVVTALGIERDKRSLGVAQQSVAPEELSTAKDPNVVNALSGKVAGVEVTNAGPPGGSARIVIRGENSITGNNQPLFVIDGVPVDNSAPRNTGFGGLDYGNTAADINPDDVESVSVLKGANAAALYGSRAANGAIVITTKNGRGSRGLGVTLTQNLTFENPLRLPEFQDVYGQGSGGLFSYKDGRGGGVADNVNRSWGPKMDGRLITQWWSNGQPAPWVPAPNNVRDFFQTGRTSTTSAEVSGASDRADVRLAVTDLDMKSMFPTNTIRRLNTSVNGGATITPKLSTRAMVSYVQDRGHNRTGTGYDGNSAIYNLMIWGGRQRDLPHMQNYMAPDGSQIAPNRTTTNNPYWDIYADPNDDTRDRVIGSGQVQYKFAKWLTGLARTGTDWYRQWRWQQFADGNIAVDYSGGAFFEQNAYLRETNSDLLLTADNGSKGRLGLRASVGGNLRSNLSKGANIGTPHLVVPGTFNIANSAVTPQVSNNTSQRRVNSVYGQAQLSWNDYLFVDVTGRNDWSSTLPAGTNGYFYPSASGSFVFTDALPATRLGGLLSYGKLRASWAQVGSDADPYQLQVAYSAGTPFGSVARYSVPNNIANANLKPEHTRSFEGGAELRFVDDRVSLDATYYSKATTDQIIPAQISPTIGYTSATVNAGTITNKGLEVQAGLTPLRNANGLTWDVTVNFAANRSRVTSLYPGLQTVVLGTYWGMSVEARLGELYGTFYGNPYLRDTQGRLVLANGLPQIDQQKVVMGHYSPNWVGGVQNHFRYKGLDFSFLVDTKQGGRLFSTTKMFGNMSGVLKSSLWGRENGETLTDGGAILIEGVNADGTPNTTKTTSQAYFNALFQLHEPNMVTGSFVKLREARLGYDVPARYTRRLRVSALNVAVVGRNLHLWTNAPDIDPETAFDASNVQGIEFANFPTARSVGFAFKVTP</sequence>
<dbReference type="Gene3D" id="2.60.40.1120">
    <property type="entry name" value="Carboxypeptidase-like, regulatory domain"/>
    <property type="match status" value="1"/>
</dbReference>
<organism evidence="13 14">
    <name type="scientific">Gemmatirosa kalamazoonensis</name>
    <dbReference type="NCBI Taxonomy" id="861299"/>
    <lineage>
        <taxon>Bacteria</taxon>
        <taxon>Pseudomonadati</taxon>
        <taxon>Gemmatimonadota</taxon>
        <taxon>Gemmatimonadia</taxon>
        <taxon>Gemmatimonadales</taxon>
        <taxon>Gemmatimonadaceae</taxon>
        <taxon>Gemmatirosa</taxon>
    </lineage>
</organism>
<evidence type="ECO:0000256" key="3">
    <source>
        <dbReference type="ARBA" id="ARBA00022452"/>
    </source>
</evidence>
<geneLocation type="plasmid" evidence="13 14">
    <name>2</name>
</geneLocation>
<keyword evidence="2 8" id="KW-0813">Transport</keyword>
<keyword evidence="7 8" id="KW-0998">Cell outer membrane</keyword>
<evidence type="ECO:0000313" key="14">
    <source>
        <dbReference type="Proteomes" id="UP000019151"/>
    </source>
</evidence>
<proteinExistence type="inferred from homology"/>
<dbReference type="PROSITE" id="PS52016">
    <property type="entry name" value="TONB_DEPENDENT_REC_3"/>
    <property type="match status" value="1"/>
</dbReference>
<feature type="signal peptide" evidence="10">
    <location>
        <begin position="1"/>
        <end position="28"/>
    </location>
</feature>
<feature type="chain" id="PRO_5004794613" evidence="10">
    <location>
        <begin position="29"/>
        <end position="1050"/>
    </location>
</feature>
<dbReference type="InterPro" id="IPR036942">
    <property type="entry name" value="Beta-barrel_TonB_sf"/>
</dbReference>
<keyword evidence="4 8" id="KW-0812">Transmembrane</keyword>
<dbReference type="Pfam" id="PF00593">
    <property type="entry name" value="TonB_dep_Rec_b-barrel"/>
    <property type="match status" value="1"/>
</dbReference>
<protein>
    <submittedName>
        <fullName evidence="13">TonB-dependent outer membrane protein, SusC/RagA</fullName>
    </submittedName>
</protein>
<gene>
    <name evidence="13" type="ORF">J421_5840</name>
</gene>
<dbReference type="Pfam" id="PF13715">
    <property type="entry name" value="CarbopepD_reg_2"/>
    <property type="match status" value="1"/>
</dbReference>
<dbReference type="InterPro" id="IPR039426">
    <property type="entry name" value="TonB-dep_rcpt-like"/>
</dbReference>
<dbReference type="RefSeq" id="WP_025414678.1">
    <property type="nucleotide sequence ID" value="NZ_CP007130.1"/>
</dbReference>
<evidence type="ECO:0000256" key="4">
    <source>
        <dbReference type="ARBA" id="ARBA00022692"/>
    </source>
</evidence>
<dbReference type="eggNOG" id="COG4771">
    <property type="taxonomic scope" value="Bacteria"/>
</dbReference>
<dbReference type="Pfam" id="PF07715">
    <property type="entry name" value="Plug"/>
    <property type="match status" value="1"/>
</dbReference>
<evidence type="ECO:0000259" key="11">
    <source>
        <dbReference type="Pfam" id="PF00593"/>
    </source>
</evidence>
<feature type="domain" description="TonB-dependent receptor plug" evidence="12">
    <location>
        <begin position="133"/>
        <end position="254"/>
    </location>
</feature>
<comment type="similarity">
    <text evidence="8 9">Belongs to the TonB-dependent receptor family.</text>
</comment>
<dbReference type="InterPro" id="IPR012910">
    <property type="entry name" value="Plug_dom"/>
</dbReference>
<evidence type="ECO:0000256" key="9">
    <source>
        <dbReference type="RuleBase" id="RU003357"/>
    </source>
</evidence>
<dbReference type="InterPro" id="IPR037066">
    <property type="entry name" value="Plug_dom_sf"/>
</dbReference>
<dbReference type="Gene3D" id="2.40.170.20">
    <property type="entry name" value="TonB-dependent receptor, beta-barrel domain"/>
    <property type="match status" value="1"/>
</dbReference>
<dbReference type="AlphaFoldDB" id="W0RST4"/>
<keyword evidence="10" id="KW-0732">Signal</keyword>
<keyword evidence="6 8" id="KW-0472">Membrane</keyword>
<evidence type="ECO:0000256" key="5">
    <source>
        <dbReference type="ARBA" id="ARBA00023077"/>
    </source>
</evidence>
<dbReference type="InParanoid" id="W0RST4"/>
<comment type="subcellular location">
    <subcellularLocation>
        <location evidence="1 8">Cell outer membrane</location>
        <topology evidence="1 8">Multi-pass membrane protein</topology>
    </subcellularLocation>
</comment>
<dbReference type="Gene3D" id="2.170.130.10">
    <property type="entry name" value="TonB-dependent receptor, plug domain"/>
    <property type="match status" value="1"/>
</dbReference>
<keyword evidence="5 9" id="KW-0798">TonB box</keyword>
<keyword evidence="14" id="KW-1185">Reference proteome</keyword>
<dbReference type="SUPFAM" id="SSF56935">
    <property type="entry name" value="Porins"/>
    <property type="match status" value="1"/>
</dbReference>
<evidence type="ECO:0000256" key="7">
    <source>
        <dbReference type="ARBA" id="ARBA00023237"/>
    </source>
</evidence>
<dbReference type="HOGENOM" id="CLU_004317_2_1_0"/>
<evidence type="ECO:0000256" key="10">
    <source>
        <dbReference type="SAM" id="SignalP"/>
    </source>
</evidence>
<name>W0RST4_9BACT</name>
<dbReference type="KEGG" id="gba:J421_5840"/>
<dbReference type="InterPro" id="IPR023997">
    <property type="entry name" value="TonB-dep_OMP_SusC/RagA_CS"/>
</dbReference>
<dbReference type="OrthoDB" id="9768177at2"/>
<keyword evidence="13" id="KW-0614">Plasmid</keyword>